<dbReference type="OrthoDB" id="9811754at2"/>
<dbReference type="Proteomes" id="UP000318017">
    <property type="component" value="Chromosome"/>
</dbReference>
<gene>
    <name evidence="3" type="primary">emrA_1</name>
    <name evidence="3" type="ORF">Q31a_25390</name>
</gene>
<dbReference type="GO" id="GO:0055085">
    <property type="term" value="P:transmembrane transport"/>
    <property type="evidence" value="ECO:0007669"/>
    <property type="project" value="InterPro"/>
</dbReference>
<evidence type="ECO:0000313" key="4">
    <source>
        <dbReference type="Proteomes" id="UP000318017"/>
    </source>
</evidence>
<keyword evidence="4" id="KW-1185">Reference proteome</keyword>
<dbReference type="Pfam" id="PF25917">
    <property type="entry name" value="BSH_RND"/>
    <property type="match status" value="1"/>
</dbReference>
<dbReference type="AlphaFoldDB" id="A0A518G6M8"/>
<dbReference type="Gene3D" id="2.40.30.170">
    <property type="match status" value="1"/>
</dbReference>
<evidence type="ECO:0000313" key="3">
    <source>
        <dbReference type="EMBL" id="QDV24224.1"/>
    </source>
</evidence>
<protein>
    <submittedName>
        <fullName evidence="3">Multidrug export protein EmrA</fullName>
    </submittedName>
</protein>
<dbReference type="InterPro" id="IPR058625">
    <property type="entry name" value="MdtA-like_BSH"/>
</dbReference>
<dbReference type="RefSeq" id="WP_145077702.1">
    <property type="nucleotide sequence ID" value="NZ_CP036298.1"/>
</dbReference>
<dbReference type="Gene3D" id="1.10.287.470">
    <property type="entry name" value="Helix hairpin bin"/>
    <property type="match status" value="2"/>
</dbReference>
<dbReference type="KEGG" id="ahel:Q31a_25390"/>
<reference evidence="3 4" key="1">
    <citation type="submission" date="2019-02" db="EMBL/GenBank/DDBJ databases">
        <title>Deep-cultivation of Planctomycetes and their phenomic and genomic characterization uncovers novel biology.</title>
        <authorList>
            <person name="Wiegand S."/>
            <person name="Jogler M."/>
            <person name="Boedeker C."/>
            <person name="Pinto D."/>
            <person name="Vollmers J."/>
            <person name="Rivas-Marin E."/>
            <person name="Kohn T."/>
            <person name="Peeters S.H."/>
            <person name="Heuer A."/>
            <person name="Rast P."/>
            <person name="Oberbeckmann S."/>
            <person name="Bunk B."/>
            <person name="Jeske O."/>
            <person name="Meyerdierks A."/>
            <person name="Storesund J.E."/>
            <person name="Kallscheuer N."/>
            <person name="Luecker S."/>
            <person name="Lage O.M."/>
            <person name="Pohl T."/>
            <person name="Merkel B.J."/>
            <person name="Hornburger P."/>
            <person name="Mueller R.-W."/>
            <person name="Bruemmer F."/>
            <person name="Labrenz M."/>
            <person name="Spormann A.M."/>
            <person name="Op den Camp H."/>
            <person name="Overmann J."/>
            <person name="Amann R."/>
            <person name="Jetten M.S.M."/>
            <person name="Mascher T."/>
            <person name="Medema M.H."/>
            <person name="Devos D.P."/>
            <person name="Kaster A.-K."/>
            <person name="Ovreas L."/>
            <person name="Rohde M."/>
            <person name="Galperin M.Y."/>
            <person name="Jogler C."/>
        </authorList>
    </citation>
    <scope>NUCLEOTIDE SEQUENCE [LARGE SCALE GENOMIC DNA]</scope>
    <source>
        <strain evidence="3 4">Q31a</strain>
    </source>
</reference>
<dbReference type="PANTHER" id="PTHR30386:SF19">
    <property type="entry name" value="MULTIDRUG EXPORT PROTEIN EMRA-RELATED"/>
    <property type="match status" value="1"/>
</dbReference>
<evidence type="ECO:0000259" key="2">
    <source>
        <dbReference type="Pfam" id="PF25917"/>
    </source>
</evidence>
<evidence type="ECO:0000256" key="1">
    <source>
        <dbReference type="ARBA" id="ARBA00004196"/>
    </source>
</evidence>
<name>A0A518G6M8_9BACT</name>
<dbReference type="PANTHER" id="PTHR30386">
    <property type="entry name" value="MEMBRANE FUSION SUBUNIT OF EMRAB-TOLC MULTIDRUG EFFLUX PUMP"/>
    <property type="match status" value="1"/>
</dbReference>
<dbReference type="SUPFAM" id="SSF111369">
    <property type="entry name" value="HlyD-like secretion proteins"/>
    <property type="match status" value="2"/>
</dbReference>
<sequence>MATLEAAPVADHLDGTLKSSDAAAAAANPAESGGVSPHISTGNAELPAKSASRFSALLARTGIALTLLVATSGAGYWYFQSWHYVSTDDAYINGHATLVASRVSGQAAEVLVEDNNRVRKGDVVVRLDKQPFLVQLRIAEAIVLAAEAELAAAMSEVRGFAAEARTMRFALEHAIEDVENQVALLRSKIAVLHSREANLSRAQSDYKRVNGLVGSGAVTQQELDESKESLLVAEAEVEGALQDVYQVRIGLGIPERPSEGEDLSTVPENLSQNFSSVLEAQAALIRAASRLNAVDSYTKSPSQMLADFDNLAVDGNIDRVLAKLISNAPTVKTAEARLELARRRLAEAQLELEYTDVVAEIDGVVTRRNVNPGNNVAIGQSLMAIRSLNEVWVDANFKETQLPKLRIGQPVHLAVDMYGSRETFQGRISGFTMGTGSTLALLPAQNATGNFVKVVQRLPVRIELVDYDPDKSPLFIGLSVEPRVMIKQPPMGPNAGMVLQPHSFIGNARDKGPVRP</sequence>
<dbReference type="InterPro" id="IPR050739">
    <property type="entry name" value="MFP"/>
</dbReference>
<proteinExistence type="predicted"/>
<comment type="subcellular location">
    <subcellularLocation>
        <location evidence="1">Cell envelope</location>
    </subcellularLocation>
</comment>
<organism evidence="3 4">
    <name type="scientific">Aureliella helgolandensis</name>
    <dbReference type="NCBI Taxonomy" id="2527968"/>
    <lineage>
        <taxon>Bacteria</taxon>
        <taxon>Pseudomonadati</taxon>
        <taxon>Planctomycetota</taxon>
        <taxon>Planctomycetia</taxon>
        <taxon>Pirellulales</taxon>
        <taxon>Pirellulaceae</taxon>
        <taxon>Aureliella</taxon>
    </lineage>
</organism>
<dbReference type="GO" id="GO:0030313">
    <property type="term" value="C:cell envelope"/>
    <property type="evidence" value="ECO:0007669"/>
    <property type="project" value="UniProtKB-SubCell"/>
</dbReference>
<dbReference type="EMBL" id="CP036298">
    <property type="protein sequence ID" value="QDV24224.1"/>
    <property type="molecule type" value="Genomic_DNA"/>
</dbReference>
<accession>A0A518G6M8</accession>
<feature type="domain" description="Multidrug resistance protein MdtA-like barrel-sandwich hybrid" evidence="2">
    <location>
        <begin position="99"/>
        <end position="385"/>
    </location>
</feature>
<dbReference type="Gene3D" id="2.40.50.100">
    <property type="match status" value="1"/>
</dbReference>